<reference evidence="1 2" key="1">
    <citation type="submission" date="2020-08" db="EMBL/GenBank/DDBJ databases">
        <title>Sequencing the genomes of 1000 actinobacteria strains.</title>
        <authorList>
            <person name="Klenk H.-P."/>
        </authorList>
    </citation>
    <scope>NUCLEOTIDE SEQUENCE [LARGE SCALE GENOMIC DNA]</scope>
    <source>
        <strain evidence="1 2">DSM 20146</strain>
    </source>
</reference>
<dbReference type="RefSeq" id="WP_183428921.1">
    <property type="nucleotide sequence ID" value="NZ_JACHVP010000006.1"/>
</dbReference>
<dbReference type="AlphaFoldDB" id="A0A7W4YM64"/>
<evidence type="ECO:0000313" key="1">
    <source>
        <dbReference type="EMBL" id="MBB2969354.1"/>
    </source>
</evidence>
<gene>
    <name evidence="1" type="ORF">FHX33_004137</name>
</gene>
<organism evidence="1 2">
    <name type="scientific">Leifsonia aquatica</name>
    <name type="common">Corynebacterium aquaticum</name>
    <dbReference type="NCBI Taxonomy" id="144185"/>
    <lineage>
        <taxon>Bacteria</taxon>
        <taxon>Bacillati</taxon>
        <taxon>Actinomycetota</taxon>
        <taxon>Actinomycetes</taxon>
        <taxon>Micrococcales</taxon>
        <taxon>Microbacteriaceae</taxon>
        <taxon>Leifsonia</taxon>
    </lineage>
</organism>
<evidence type="ECO:0008006" key="3">
    <source>
        <dbReference type="Google" id="ProtNLM"/>
    </source>
</evidence>
<name>A0A7W4YM64_LEIAQ</name>
<comment type="caution">
    <text evidence="1">The sequence shown here is derived from an EMBL/GenBank/DDBJ whole genome shotgun (WGS) entry which is preliminary data.</text>
</comment>
<evidence type="ECO:0000313" key="2">
    <source>
        <dbReference type="Proteomes" id="UP000538196"/>
    </source>
</evidence>
<keyword evidence="2" id="KW-1185">Reference proteome</keyword>
<proteinExistence type="predicted"/>
<protein>
    <recommendedName>
        <fullName evidence="3">NTP pyrophosphohydrolase</fullName>
    </recommendedName>
</protein>
<sequence>MTAGRDRFAPKALERLARAVAAEALGVRVADTSVRISDTGGALAVRVTSPVAMPPLGDATSGGLTVRLADAAADARRRLAELTGLEVARVDVRDTAAVIRERRVR</sequence>
<dbReference type="EMBL" id="JACHVP010000006">
    <property type="protein sequence ID" value="MBB2969354.1"/>
    <property type="molecule type" value="Genomic_DNA"/>
</dbReference>
<accession>A0A7W4YM64</accession>
<dbReference type="Proteomes" id="UP000538196">
    <property type="component" value="Unassembled WGS sequence"/>
</dbReference>